<evidence type="ECO:0000313" key="3">
    <source>
        <dbReference type="EMBL" id="RJE21704.1"/>
    </source>
</evidence>
<dbReference type="PANTHER" id="PTHR48081:SF8">
    <property type="entry name" value="ALPHA_BETA HYDROLASE FOLD-3 DOMAIN-CONTAINING PROTEIN-RELATED"/>
    <property type="match status" value="1"/>
</dbReference>
<sequence>MPLSYDPEFAKAAAPILSGISSNPAPAVHDVKSRREGITARYAEMFAKLPEPSGVEQTIHQIKSYDGQTISVYRFWKKDSPTSPGPTVLHCHGGGTIQGDVELFKKPLALQVQQTGVQVFSVDYRLTPENPHPTPSEDCYAALCWLYEHADEFAVDRTRIATMGESAGGMLAAGITLLARDRGLSPPLAKQILIYPMLDDRNTVPNPALEPLALWRANDSITAWTALLGDKIGTDDASPYAAPARIKSVEGLPPTYIDVGELDVFRDEDIKYAARIAAANISLEFHVYPGLPHAFEVYAPNIEATKRAQADRMRAITTL</sequence>
<evidence type="ECO:0000313" key="4">
    <source>
        <dbReference type="Proteomes" id="UP000266188"/>
    </source>
</evidence>
<name>A0A3A2ZQX5_9EURO</name>
<keyword evidence="4" id="KW-1185">Reference proteome</keyword>
<dbReference type="SUPFAM" id="SSF53474">
    <property type="entry name" value="alpha/beta-Hydrolases"/>
    <property type="match status" value="1"/>
</dbReference>
<feature type="domain" description="Alpha/beta hydrolase fold-3" evidence="2">
    <location>
        <begin position="88"/>
        <end position="295"/>
    </location>
</feature>
<proteinExistence type="predicted"/>
<dbReference type="AlphaFoldDB" id="A0A3A2ZQX5"/>
<dbReference type="Pfam" id="PF07859">
    <property type="entry name" value="Abhydrolase_3"/>
    <property type="match status" value="1"/>
</dbReference>
<protein>
    <recommendedName>
        <fullName evidence="2">Alpha/beta hydrolase fold-3 domain-containing protein</fullName>
    </recommendedName>
</protein>
<keyword evidence="1" id="KW-0378">Hydrolase</keyword>
<accession>A0A3A2ZQX5</accession>
<dbReference type="Gene3D" id="3.40.50.1820">
    <property type="entry name" value="alpha/beta hydrolase"/>
    <property type="match status" value="1"/>
</dbReference>
<dbReference type="Proteomes" id="UP000266188">
    <property type="component" value="Unassembled WGS sequence"/>
</dbReference>
<dbReference type="EMBL" id="MVGC01000211">
    <property type="protein sequence ID" value="RJE21704.1"/>
    <property type="molecule type" value="Genomic_DNA"/>
</dbReference>
<dbReference type="PANTHER" id="PTHR48081">
    <property type="entry name" value="AB HYDROLASE SUPERFAMILY PROTEIN C4A8.06C"/>
    <property type="match status" value="1"/>
</dbReference>
<dbReference type="GO" id="GO:0016787">
    <property type="term" value="F:hydrolase activity"/>
    <property type="evidence" value="ECO:0007669"/>
    <property type="project" value="UniProtKB-KW"/>
</dbReference>
<reference evidence="4" key="1">
    <citation type="submission" date="2017-02" db="EMBL/GenBank/DDBJ databases">
        <authorList>
            <person name="Tafer H."/>
            <person name="Lopandic K."/>
        </authorList>
    </citation>
    <scope>NUCLEOTIDE SEQUENCE [LARGE SCALE GENOMIC DNA]</scope>
    <source>
        <strain evidence="4">CBS 366.77</strain>
    </source>
</reference>
<organism evidence="3 4">
    <name type="scientific">Aspergillus sclerotialis</name>
    <dbReference type="NCBI Taxonomy" id="2070753"/>
    <lineage>
        <taxon>Eukaryota</taxon>
        <taxon>Fungi</taxon>
        <taxon>Dikarya</taxon>
        <taxon>Ascomycota</taxon>
        <taxon>Pezizomycotina</taxon>
        <taxon>Eurotiomycetes</taxon>
        <taxon>Eurotiomycetidae</taxon>
        <taxon>Eurotiales</taxon>
        <taxon>Aspergillaceae</taxon>
        <taxon>Aspergillus</taxon>
        <taxon>Aspergillus subgen. Polypaecilum</taxon>
    </lineage>
</organism>
<comment type="caution">
    <text evidence="3">The sequence shown here is derived from an EMBL/GenBank/DDBJ whole genome shotgun (WGS) entry which is preliminary data.</text>
</comment>
<dbReference type="OrthoDB" id="408631at2759"/>
<dbReference type="InterPro" id="IPR050300">
    <property type="entry name" value="GDXG_lipolytic_enzyme"/>
</dbReference>
<dbReference type="InterPro" id="IPR013094">
    <property type="entry name" value="AB_hydrolase_3"/>
</dbReference>
<dbReference type="STRING" id="2070753.A0A3A2ZQX5"/>
<evidence type="ECO:0000259" key="2">
    <source>
        <dbReference type="Pfam" id="PF07859"/>
    </source>
</evidence>
<dbReference type="InterPro" id="IPR029058">
    <property type="entry name" value="AB_hydrolase_fold"/>
</dbReference>
<evidence type="ECO:0000256" key="1">
    <source>
        <dbReference type="ARBA" id="ARBA00022801"/>
    </source>
</evidence>
<gene>
    <name evidence="3" type="ORF">PHISCL_05973</name>
</gene>